<feature type="transmembrane region" description="Helical" evidence="1">
    <location>
        <begin position="214"/>
        <end position="236"/>
    </location>
</feature>
<feature type="chain" id="PRO_5004163272" evidence="2">
    <location>
        <begin position="23"/>
        <end position="452"/>
    </location>
</feature>
<dbReference type="eggNOG" id="COG2215">
    <property type="taxonomic scope" value="Bacteria"/>
</dbReference>
<gene>
    <name evidence="3" type="ordered locus">Acid_2371</name>
</gene>
<reference evidence="3" key="1">
    <citation type="submission" date="2006-10" db="EMBL/GenBank/DDBJ databases">
        <title>Complete sequence of Solibacter usitatus Ellin6076.</title>
        <authorList>
            <consortium name="US DOE Joint Genome Institute"/>
            <person name="Copeland A."/>
            <person name="Lucas S."/>
            <person name="Lapidus A."/>
            <person name="Barry K."/>
            <person name="Detter J.C."/>
            <person name="Glavina del Rio T."/>
            <person name="Hammon N."/>
            <person name="Israni S."/>
            <person name="Dalin E."/>
            <person name="Tice H."/>
            <person name="Pitluck S."/>
            <person name="Thompson L.S."/>
            <person name="Brettin T."/>
            <person name="Bruce D."/>
            <person name="Han C."/>
            <person name="Tapia R."/>
            <person name="Gilna P."/>
            <person name="Schmutz J."/>
            <person name="Larimer F."/>
            <person name="Land M."/>
            <person name="Hauser L."/>
            <person name="Kyrpides N."/>
            <person name="Mikhailova N."/>
            <person name="Janssen P.H."/>
            <person name="Kuske C.R."/>
            <person name="Richardson P."/>
        </authorList>
    </citation>
    <scope>NUCLEOTIDE SEQUENCE</scope>
    <source>
        <strain evidence="3">Ellin6076</strain>
    </source>
</reference>
<feature type="transmembrane region" description="Helical" evidence="1">
    <location>
        <begin position="420"/>
        <end position="446"/>
    </location>
</feature>
<dbReference type="STRING" id="234267.Acid_2371"/>
<feature type="transmembrane region" description="Helical" evidence="1">
    <location>
        <begin position="295"/>
        <end position="313"/>
    </location>
</feature>
<dbReference type="OrthoDB" id="271709at2"/>
<dbReference type="EMBL" id="CP000473">
    <property type="protein sequence ID" value="ABJ83360.1"/>
    <property type="molecule type" value="Genomic_DNA"/>
</dbReference>
<dbReference type="GO" id="GO:0032025">
    <property type="term" value="P:response to cobalt ion"/>
    <property type="evidence" value="ECO:0007669"/>
    <property type="project" value="TreeGrafter"/>
</dbReference>
<name>Q025F9_SOLUE</name>
<sequence precursor="true">MTKRLPLLAALCAALAAGHPMGNFSVNHYARFEPSARGLAIRYVMDLAEIPTFELFQQWGPGADPKAKALDQAREWAAHLAITVAGKPVKARVEHAAIVLAEGAGNMQVARITADLIVDAAGGRVAFEDRNYEGRSGWKEIVRPGAADRSAGLTAYPSDPMLAPPQDVKTSFLWTVAPASPRVETPVAAPPPPPPPGTVVKGDYLSTLLRRSEIGWQLTLIGIAVAFGLGAMHAMSPGHGKTIVAAYLVGSRGTFKHAIFLGGMVTFTHTASVFALGFVTLFLSRYVLPETLFPILGAISGLSIVWVGAMLFFRRLHRHGHDHHHHHGDGHTHSHSHVPEGEITMGSLIALGASGGLVPCPSALVLLLSAISLGRVGLGMLLLVGFSAGLATVLMGMGVLVLCVGNLLPATQKFTATRAFRLLPAASAALITCVGLVMTCVSLGIIRPFAIG</sequence>
<dbReference type="GO" id="GO:0046583">
    <property type="term" value="F:monoatomic cation efflux transmembrane transporter activity"/>
    <property type="evidence" value="ECO:0007669"/>
    <property type="project" value="TreeGrafter"/>
</dbReference>
<proteinExistence type="predicted"/>
<dbReference type="GO" id="GO:0010045">
    <property type="term" value="P:response to nickel cation"/>
    <property type="evidence" value="ECO:0007669"/>
    <property type="project" value="TreeGrafter"/>
</dbReference>
<dbReference type="GO" id="GO:0005886">
    <property type="term" value="C:plasma membrane"/>
    <property type="evidence" value="ECO:0007669"/>
    <property type="project" value="UniProtKB-SubCell"/>
</dbReference>
<organism evidence="3">
    <name type="scientific">Solibacter usitatus (strain Ellin6076)</name>
    <dbReference type="NCBI Taxonomy" id="234267"/>
    <lineage>
        <taxon>Bacteria</taxon>
        <taxon>Pseudomonadati</taxon>
        <taxon>Acidobacteriota</taxon>
        <taxon>Terriglobia</taxon>
        <taxon>Bryobacterales</taxon>
        <taxon>Solibacteraceae</taxon>
        <taxon>Candidatus Solibacter</taxon>
    </lineage>
</organism>
<feature type="transmembrane region" description="Helical" evidence="1">
    <location>
        <begin position="257"/>
        <end position="283"/>
    </location>
</feature>
<evidence type="ECO:0000313" key="3">
    <source>
        <dbReference type="EMBL" id="ABJ83360.1"/>
    </source>
</evidence>
<keyword evidence="1" id="KW-1133">Transmembrane helix</keyword>
<keyword evidence="1" id="KW-0472">Membrane</keyword>
<keyword evidence="2" id="KW-0732">Signal</keyword>
<dbReference type="GO" id="GO:0015099">
    <property type="term" value="F:nickel cation transmembrane transporter activity"/>
    <property type="evidence" value="ECO:0007669"/>
    <property type="project" value="TreeGrafter"/>
</dbReference>
<dbReference type="HOGENOM" id="CLU_030955_0_0_0"/>
<dbReference type="PANTHER" id="PTHR40659">
    <property type="entry name" value="NICKEL/COBALT EFFLUX SYSTEM RCNA"/>
    <property type="match status" value="1"/>
</dbReference>
<dbReference type="GO" id="GO:0006824">
    <property type="term" value="P:cobalt ion transport"/>
    <property type="evidence" value="ECO:0007669"/>
    <property type="project" value="UniProtKB-KW"/>
</dbReference>
<dbReference type="InParanoid" id="Q025F9"/>
<accession>Q025F9</accession>
<feature type="transmembrane region" description="Helical" evidence="1">
    <location>
        <begin position="380"/>
        <end position="408"/>
    </location>
</feature>
<dbReference type="PANTHER" id="PTHR40659:SF1">
    <property type="entry name" value="NICKEL_COBALT EFFLUX SYSTEM RCNA"/>
    <property type="match status" value="1"/>
</dbReference>
<keyword evidence="1" id="KW-0812">Transmembrane</keyword>
<feature type="transmembrane region" description="Helical" evidence="1">
    <location>
        <begin position="348"/>
        <end position="374"/>
    </location>
</feature>
<evidence type="ECO:0000256" key="1">
    <source>
        <dbReference type="SAM" id="Phobius"/>
    </source>
</evidence>
<dbReference type="KEGG" id="sus:Acid_2371"/>
<dbReference type="InterPro" id="IPR051224">
    <property type="entry name" value="NiCoT_RcnA"/>
</dbReference>
<dbReference type="AlphaFoldDB" id="Q025F9"/>
<protein>
    <submittedName>
        <fullName evidence="3">High-affinity nickel-transporter</fullName>
    </submittedName>
</protein>
<dbReference type="FunCoup" id="Q025F9">
    <property type="interactions" value="7"/>
</dbReference>
<feature type="signal peptide" evidence="2">
    <location>
        <begin position="1"/>
        <end position="22"/>
    </location>
</feature>
<evidence type="ECO:0000256" key="2">
    <source>
        <dbReference type="SAM" id="SignalP"/>
    </source>
</evidence>